<evidence type="ECO:0000256" key="3">
    <source>
        <dbReference type="ARBA" id="ARBA00022989"/>
    </source>
</evidence>
<feature type="transmembrane region" description="Helical" evidence="5">
    <location>
        <begin position="70"/>
        <end position="89"/>
    </location>
</feature>
<evidence type="ECO:0000256" key="4">
    <source>
        <dbReference type="ARBA" id="ARBA00023136"/>
    </source>
</evidence>
<reference evidence="7 8" key="1">
    <citation type="submission" date="2016-10" db="EMBL/GenBank/DDBJ databases">
        <authorList>
            <person name="de Groot N.N."/>
        </authorList>
    </citation>
    <scope>NUCLEOTIDE SEQUENCE [LARGE SCALE GENOMIC DNA]</scope>
    <source>
        <strain evidence="7 8">DSM 22012</strain>
    </source>
</reference>
<dbReference type="AlphaFoldDB" id="A0A1H5TXS5"/>
<evidence type="ECO:0000259" key="6">
    <source>
        <dbReference type="Pfam" id="PF06803"/>
    </source>
</evidence>
<accession>A0A1H5TXS5</accession>
<evidence type="ECO:0000256" key="2">
    <source>
        <dbReference type="ARBA" id="ARBA00022692"/>
    </source>
</evidence>
<name>A0A1H5TXS5_9GAMM</name>
<dbReference type="GO" id="GO:0012505">
    <property type="term" value="C:endomembrane system"/>
    <property type="evidence" value="ECO:0007669"/>
    <property type="project" value="UniProtKB-SubCell"/>
</dbReference>
<dbReference type="EMBL" id="FNVQ01000001">
    <property type="protein sequence ID" value="SEF67530.1"/>
    <property type="molecule type" value="Genomic_DNA"/>
</dbReference>
<dbReference type="OrthoDB" id="9804184at2"/>
<dbReference type="Proteomes" id="UP000236745">
    <property type="component" value="Unassembled WGS sequence"/>
</dbReference>
<keyword evidence="8" id="KW-1185">Reference proteome</keyword>
<keyword evidence="3 5" id="KW-1133">Transmembrane helix</keyword>
<organism evidence="7 8">
    <name type="scientific">Marinobacterium lutimaris</name>
    <dbReference type="NCBI Taxonomy" id="568106"/>
    <lineage>
        <taxon>Bacteria</taxon>
        <taxon>Pseudomonadati</taxon>
        <taxon>Pseudomonadota</taxon>
        <taxon>Gammaproteobacteria</taxon>
        <taxon>Oceanospirillales</taxon>
        <taxon>Oceanospirillaceae</taxon>
        <taxon>Marinobacterium</taxon>
    </lineage>
</organism>
<evidence type="ECO:0000256" key="5">
    <source>
        <dbReference type="SAM" id="Phobius"/>
    </source>
</evidence>
<keyword evidence="4 5" id="KW-0472">Membrane</keyword>
<sequence>MTKITKEQANEELKKRSQQVTEEDVDTVLNKQKEIEDKFKTGGPLGRYIEDLKLLFAIVKDYVNGSYREIPWYSIAAIVAALLYVLTPIDLIPDVIPVIGLVDDAFVVAACLSMIENDLHKYKEWKLKQV</sequence>
<evidence type="ECO:0000313" key="7">
    <source>
        <dbReference type="EMBL" id="SEF67530.1"/>
    </source>
</evidence>
<dbReference type="InterPro" id="IPR010652">
    <property type="entry name" value="DUF1232"/>
</dbReference>
<protein>
    <submittedName>
        <fullName evidence="7">Uncharacterized membrane protein YkvA, DUF1232 family</fullName>
    </submittedName>
</protein>
<dbReference type="Pfam" id="PF06803">
    <property type="entry name" value="DUF1232"/>
    <property type="match status" value="1"/>
</dbReference>
<evidence type="ECO:0000313" key="8">
    <source>
        <dbReference type="Proteomes" id="UP000236745"/>
    </source>
</evidence>
<gene>
    <name evidence="7" type="ORF">SAMN05444390_101200</name>
</gene>
<comment type="subcellular location">
    <subcellularLocation>
        <location evidence="1">Endomembrane system</location>
        <topology evidence="1">Multi-pass membrane protein</topology>
    </subcellularLocation>
</comment>
<evidence type="ECO:0000256" key="1">
    <source>
        <dbReference type="ARBA" id="ARBA00004127"/>
    </source>
</evidence>
<keyword evidence="2 5" id="KW-0812">Transmembrane</keyword>
<feature type="domain" description="DUF1232" evidence="6">
    <location>
        <begin position="75"/>
        <end position="109"/>
    </location>
</feature>
<proteinExistence type="predicted"/>